<organism evidence="2 3">
    <name type="scientific">Methanocaldococcus lauensis</name>
    <dbReference type="NCBI Taxonomy" id="2546128"/>
    <lineage>
        <taxon>Archaea</taxon>
        <taxon>Methanobacteriati</taxon>
        <taxon>Methanobacteriota</taxon>
        <taxon>Methanomada group</taxon>
        <taxon>Methanococci</taxon>
        <taxon>Methanococcales</taxon>
        <taxon>Methanocaldococcaceae</taxon>
        <taxon>Methanocaldococcus</taxon>
    </lineage>
</organism>
<name>A0A8D6SWE2_9EURY</name>
<evidence type="ECO:0000256" key="1">
    <source>
        <dbReference type="SAM" id="Phobius"/>
    </source>
</evidence>
<feature type="transmembrane region" description="Helical" evidence="1">
    <location>
        <begin position="114"/>
        <end position="131"/>
    </location>
</feature>
<reference evidence="2 3" key="1">
    <citation type="submission" date="2020-04" db="EMBL/GenBank/DDBJ databases">
        <authorList>
            <consortium name="Genoscope - CEA"/>
            <person name="William W."/>
        </authorList>
    </citation>
    <scope>NUCLEOTIDE SEQUENCE [LARGE SCALE GENOMIC DNA]</scope>
    <source>
        <strain evidence="2 3">SG7</strain>
    </source>
</reference>
<keyword evidence="3" id="KW-1185">Reference proteome</keyword>
<gene>
    <name evidence="2" type="ORF">MLAUSG7_1156</name>
</gene>
<dbReference type="EMBL" id="LR792632">
    <property type="protein sequence ID" value="CAB3289301.1"/>
    <property type="molecule type" value="Genomic_DNA"/>
</dbReference>
<dbReference type="AlphaFoldDB" id="A0A8D6SWE2"/>
<dbReference type="GeneID" id="65883953"/>
<keyword evidence="1" id="KW-1133">Transmembrane helix</keyword>
<feature type="transmembrane region" description="Helical" evidence="1">
    <location>
        <begin position="86"/>
        <end position="108"/>
    </location>
</feature>
<dbReference type="RefSeq" id="WP_214399507.1">
    <property type="nucleotide sequence ID" value="NZ_LR792632.1"/>
</dbReference>
<dbReference type="KEGG" id="mesg:MLAUSG7_1156"/>
<feature type="transmembrane region" description="Helical" evidence="1">
    <location>
        <begin position="52"/>
        <end position="74"/>
    </location>
</feature>
<protein>
    <submittedName>
        <fullName evidence="2">Uncharacterized protein</fullName>
    </submittedName>
</protein>
<evidence type="ECO:0000313" key="3">
    <source>
        <dbReference type="Proteomes" id="UP000679213"/>
    </source>
</evidence>
<proteinExistence type="predicted"/>
<keyword evidence="1" id="KW-0812">Transmembrane</keyword>
<dbReference type="Proteomes" id="UP000679213">
    <property type="component" value="Chromosome I"/>
</dbReference>
<evidence type="ECO:0000313" key="2">
    <source>
        <dbReference type="EMBL" id="CAB3289301.1"/>
    </source>
</evidence>
<sequence length="137" mass="16109">MDINEMQNKKLKNKRLGLIIGSIIWFGILFLSVIVSFYLLIIQFKCTDEISYLLYVLTTLLFSTCILIGIYWFNEGNPVIKKLLKIDGTFLIVGIIIAIFEIILNQPYHHYNEYLPLTIYMIRLMLVYMSIDELVLY</sequence>
<feature type="transmembrane region" description="Helical" evidence="1">
    <location>
        <begin position="16"/>
        <end position="40"/>
    </location>
</feature>
<keyword evidence="1" id="KW-0472">Membrane</keyword>
<accession>A0A8D6SWE2</accession>